<dbReference type="OrthoDB" id="9805585at2"/>
<dbReference type="SUPFAM" id="SSF53335">
    <property type="entry name" value="S-adenosyl-L-methionine-dependent methyltransferases"/>
    <property type="match status" value="1"/>
</dbReference>
<organism evidence="1 2">
    <name type="scientific">Paenibacillus graminis</name>
    <dbReference type="NCBI Taxonomy" id="189425"/>
    <lineage>
        <taxon>Bacteria</taxon>
        <taxon>Bacillati</taxon>
        <taxon>Bacillota</taxon>
        <taxon>Bacilli</taxon>
        <taxon>Bacillales</taxon>
        <taxon>Paenibacillaceae</taxon>
        <taxon>Paenibacillus</taxon>
    </lineage>
</organism>
<dbReference type="eggNOG" id="COG3963">
    <property type="taxonomic scope" value="Bacteria"/>
</dbReference>
<protein>
    <recommendedName>
        <fullName evidence="3">Methyltransferase small domain-containing protein</fullName>
    </recommendedName>
</protein>
<gene>
    <name evidence="1" type="ORF">PGRAT_08035</name>
</gene>
<dbReference type="STRING" id="189425.PGRAT_08035"/>
<dbReference type="InterPro" id="IPR029063">
    <property type="entry name" value="SAM-dependent_MTases_sf"/>
</dbReference>
<accession>A0A089M7V0</accession>
<name>A0A089M7V0_9BACL</name>
<evidence type="ECO:0008006" key="3">
    <source>
        <dbReference type="Google" id="ProtNLM"/>
    </source>
</evidence>
<evidence type="ECO:0000313" key="1">
    <source>
        <dbReference type="EMBL" id="AIQ67593.1"/>
    </source>
</evidence>
<reference evidence="1 2" key="1">
    <citation type="submission" date="2014-08" db="EMBL/GenBank/DDBJ databases">
        <title>Comparative genomics of the Paenibacillus odorifer group.</title>
        <authorList>
            <person name="den Bakker H.C."/>
            <person name="Tsai Y.-C."/>
            <person name="Martin N."/>
            <person name="Korlach J."/>
            <person name="Wiedmann M."/>
        </authorList>
    </citation>
    <scope>NUCLEOTIDE SEQUENCE [LARGE SCALE GENOMIC DNA]</scope>
    <source>
        <strain evidence="1 2">DSM 15220</strain>
    </source>
</reference>
<dbReference type="KEGG" id="pgm:PGRAT_08035"/>
<sequence length="110" mass="12432">MNFNDNLLFLQSFIHHPKRVGSIIPSSRFLADSMVKQIPWPEVKAVAELGSGTGAITSAISTKVNKTTYSLHMKRQLSEYFSIEKIDFVPFNIPPAFVYVCRKRGTIIDK</sequence>
<dbReference type="RefSeq" id="WP_025707630.1">
    <property type="nucleotide sequence ID" value="NZ_CP009287.1"/>
</dbReference>
<proteinExistence type="predicted"/>
<dbReference type="Proteomes" id="UP000029500">
    <property type="component" value="Chromosome"/>
</dbReference>
<dbReference type="AlphaFoldDB" id="A0A089M7V0"/>
<dbReference type="EMBL" id="CP009287">
    <property type="protein sequence ID" value="AIQ67593.1"/>
    <property type="molecule type" value="Genomic_DNA"/>
</dbReference>
<keyword evidence="2" id="KW-1185">Reference proteome</keyword>
<evidence type="ECO:0000313" key="2">
    <source>
        <dbReference type="Proteomes" id="UP000029500"/>
    </source>
</evidence>
<dbReference type="HOGENOM" id="CLU_085338_2_1_9"/>